<proteinExistence type="predicted"/>
<dbReference type="GO" id="GO:0005634">
    <property type="term" value="C:nucleus"/>
    <property type="evidence" value="ECO:0007669"/>
    <property type="project" value="UniProtKB-SubCell"/>
</dbReference>
<dbReference type="Pfam" id="PF02136">
    <property type="entry name" value="NTF2"/>
    <property type="match status" value="1"/>
</dbReference>
<dbReference type="OrthoDB" id="6507044at2759"/>
<sequence>MSGEEVAKAFLTHFYSKFANNGAQLDQLGALYQPTSMLTIEGNQVVGATNIVAKYKDLGGNLQFQPDTLDVQMGTTTSALLAVVTGKLKIDNGNQLHYLQMFQLVSTGPGAYYVHNDILRLIYS</sequence>
<accession>D7G0E5</accession>
<dbReference type="EMBL" id="FN649740">
    <property type="protein sequence ID" value="CBJ26672.1"/>
    <property type="molecule type" value="Genomic_DNA"/>
</dbReference>
<dbReference type="Gene3D" id="3.10.450.50">
    <property type="match status" value="1"/>
</dbReference>
<organism evidence="3 4">
    <name type="scientific">Ectocarpus siliculosus</name>
    <name type="common">Brown alga</name>
    <name type="synonym">Conferva siliculosa</name>
    <dbReference type="NCBI Taxonomy" id="2880"/>
    <lineage>
        <taxon>Eukaryota</taxon>
        <taxon>Sar</taxon>
        <taxon>Stramenopiles</taxon>
        <taxon>Ochrophyta</taxon>
        <taxon>PX clade</taxon>
        <taxon>Phaeophyceae</taxon>
        <taxon>Ectocarpales</taxon>
        <taxon>Ectocarpaceae</taxon>
        <taxon>Ectocarpus</taxon>
    </lineage>
</organism>
<dbReference type="GO" id="GO:0005737">
    <property type="term" value="C:cytoplasm"/>
    <property type="evidence" value="ECO:0007669"/>
    <property type="project" value="UniProtKB-SubCell"/>
</dbReference>
<dbReference type="PANTHER" id="PTHR12612">
    <property type="entry name" value="NUCLEAR TRANSPORT FACTOR 2"/>
    <property type="match status" value="1"/>
</dbReference>
<dbReference type="AlphaFoldDB" id="D7G0E5"/>
<dbReference type="InParanoid" id="D7G0E5"/>
<dbReference type="OMA" id="HIKFSQM"/>
<evidence type="ECO:0000313" key="4">
    <source>
        <dbReference type="Proteomes" id="UP000002630"/>
    </source>
</evidence>
<keyword evidence="4" id="KW-1185">Reference proteome</keyword>
<keyword evidence="1" id="KW-0813">Transport</keyword>
<keyword evidence="1" id="KW-0963">Cytoplasm</keyword>
<dbReference type="InterPro" id="IPR045875">
    <property type="entry name" value="NTF2"/>
</dbReference>
<evidence type="ECO:0000313" key="3">
    <source>
        <dbReference type="EMBL" id="CBJ26672.1"/>
    </source>
</evidence>
<evidence type="ECO:0000259" key="2">
    <source>
        <dbReference type="PROSITE" id="PS50177"/>
    </source>
</evidence>
<dbReference type="eggNOG" id="KOG2104">
    <property type="taxonomic scope" value="Eukaryota"/>
</dbReference>
<comment type="function">
    <text evidence="1">Has a role in nuclear-cytoplasmic transport of proteins and mRNAs.</text>
</comment>
<dbReference type="GO" id="GO:0006913">
    <property type="term" value="P:nucleocytoplasmic transport"/>
    <property type="evidence" value="ECO:0007669"/>
    <property type="project" value="UniProtKB-UniRule"/>
</dbReference>
<dbReference type="Proteomes" id="UP000002630">
    <property type="component" value="Linkage Group LG15"/>
</dbReference>
<dbReference type="PROSITE" id="PS50177">
    <property type="entry name" value="NTF2_DOMAIN"/>
    <property type="match status" value="1"/>
</dbReference>
<dbReference type="GO" id="GO:0051028">
    <property type="term" value="P:mRNA transport"/>
    <property type="evidence" value="ECO:0007669"/>
    <property type="project" value="UniProtKB-UniRule"/>
</dbReference>
<dbReference type="EMBL" id="FN648597">
    <property type="protein sequence ID" value="CBJ26672.1"/>
    <property type="molecule type" value="Genomic_DNA"/>
</dbReference>
<dbReference type="SUPFAM" id="SSF54427">
    <property type="entry name" value="NTF2-like"/>
    <property type="match status" value="1"/>
</dbReference>
<dbReference type="InterPro" id="IPR018222">
    <property type="entry name" value="Nuclear_transport_factor_2_euk"/>
</dbReference>
<protein>
    <recommendedName>
        <fullName evidence="1">Nuclear transport factor 2</fullName>
        <shortName evidence="1">NTF-2</shortName>
    </recommendedName>
</protein>
<reference evidence="3 4" key="1">
    <citation type="journal article" date="2010" name="Nature">
        <title>The Ectocarpus genome and the independent evolution of multicellularity in brown algae.</title>
        <authorList>
            <person name="Cock J.M."/>
            <person name="Sterck L."/>
            <person name="Rouze P."/>
            <person name="Scornet D."/>
            <person name="Allen A.E."/>
            <person name="Amoutzias G."/>
            <person name="Anthouard V."/>
            <person name="Artiguenave F."/>
            <person name="Aury J.M."/>
            <person name="Badger J.H."/>
            <person name="Beszteri B."/>
            <person name="Billiau K."/>
            <person name="Bonnet E."/>
            <person name="Bothwell J.H."/>
            <person name="Bowler C."/>
            <person name="Boyen C."/>
            <person name="Brownlee C."/>
            <person name="Carrano C.J."/>
            <person name="Charrier B."/>
            <person name="Cho G.Y."/>
            <person name="Coelho S.M."/>
            <person name="Collen J."/>
            <person name="Corre E."/>
            <person name="Da Silva C."/>
            <person name="Delage L."/>
            <person name="Delaroque N."/>
            <person name="Dittami S.M."/>
            <person name="Doulbeau S."/>
            <person name="Elias M."/>
            <person name="Farnham G."/>
            <person name="Gachon C.M."/>
            <person name="Gschloessl B."/>
            <person name="Heesch S."/>
            <person name="Jabbari K."/>
            <person name="Jubin C."/>
            <person name="Kawai H."/>
            <person name="Kimura K."/>
            <person name="Kloareg B."/>
            <person name="Kupper F.C."/>
            <person name="Lang D."/>
            <person name="Le Bail A."/>
            <person name="Leblanc C."/>
            <person name="Lerouge P."/>
            <person name="Lohr M."/>
            <person name="Lopez P.J."/>
            <person name="Martens C."/>
            <person name="Maumus F."/>
            <person name="Michel G."/>
            <person name="Miranda-Saavedra D."/>
            <person name="Morales J."/>
            <person name="Moreau H."/>
            <person name="Motomura T."/>
            <person name="Nagasato C."/>
            <person name="Napoli C.A."/>
            <person name="Nelson D.R."/>
            <person name="Nyvall-Collen P."/>
            <person name="Peters A.F."/>
            <person name="Pommier C."/>
            <person name="Potin P."/>
            <person name="Poulain J."/>
            <person name="Quesneville H."/>
            <person name="Read B."/>
            <person name="Rensing S.A."/>
            <person name="Ritter A."/>
            <person name="Rousvoal S."/>
            <person name="Samanta M."/>
            <person name="Samson G."/>
            <person name="Schroeder D.C."/>
            <person name="Segurens B."/>
            <person name="Strittmatter M."/>
            <person name="Tonon T."/>
            <person name="Tregear J.W."/>
            <person name="Valentin K."/>
            <person name="von Dassow P."/>
            <person name="Yamagishi T."/>
            <person name="Van de Peer Y."/>
            <person name="Wincker P."/>
        </authorList>
    </citation>
    <scope>NUCLEOTIDE SEQUENCE [LARGE SCALE GENOMIC DNA]</scope>
    <source>
        <strain evidence="4">Ec32 / CCAP1310/4</strain>
    </source>
</reference>
<dbReference type="FunCoup" id="D7G0E5">
    <property type="interactions" value="546"/>
</dbReference>
<dbReference type="STRING" id="2880.D7G0E5"/>
<feature type="domain" description="NTF2" evidence="2">
    <location>
        <begin position="6"/>
        <end position="121"/>
    </location>
</feature>
<dbReference type="GO" id="GO:0015031">
    <property type="term" value="P:protein transport"/>
    <property type="evidence" value="ECO:0007669"/>
    <property type="project" value="UniProtKB-KW"/>
</dbReference>
<evidence type="ECO:0000256" key="1">
    <source>
        <dbReference type="RuleBase" id="RU369002"/>
    </source>
</evidence>
<keyword evidence="1" id="KW-0653">Protein transport</keyword>
<dbReference type="InterPro" id="IPR032710">
    <property type="entry name" value="NTF2-like_dom_sf"/>
</dbReference>
<gene>
    <name evidence="3" type="ORF">Esi_0040_0114</name>
</gene>
<dbReference type="CDD" id="cd00780">
    <property type="entry name" value="NTF2"/>
    <property type="match status" value="1"/>
</dbReference>
<keyword evidence="1" id="KW-0539">Nucleus</keyword>
<dbReference type="InterPro" id="IPR002075">
    <property type="entry name" value="NTF2_dom"/>
</dbReference>
<name>D7G0E5_ECTSI</name>
<comment type="subcellular location">
    <subcellularLocation>
        <location evidence="1">Cytoplasm</location>
    </subcellularLocation>
    <subcellularLocation>
        <location evidence="1">Nucleus</location>
    </subcellularLocation>
</comment>